<evidence type="ECO:0000313" key="15">
    <source>
        <dbReference type="Proteomes" id="UP000317770"/>
    </source>
</evidence>
<keyword evidence="4" id="KW-0808">Transferase</keyword>
<dbReference type="InterPro" id="IPR016064">
    <property type="entry name" value="NAD/diacylglycerol_kinase_sf"/>
</dbReference>
<keyword evidence="7 14" id="KW-0418">Kinase</keyword>
<dbReference type="InterPro" id="IPR001206">
    <property type="entry name" value="Diacylglycerol_kinase_cat_dom"/>
</dbReference>
<dbReference type="NCBIfam" id="TIGR00147">
    <property type="entry name" value="YegS/Rv2252/BmrU family lipid kinase"/>
    <property type="match status" value="1"/>
</dbReference>
<keyword evidence="10" id="KW-0443">Lipid metabolism</keyword>
<keyword evidence="6" id="KW-0547">Nucleotide-binding</keyword>
<dbReference type="GO" id="GO:0008654">
    <property type="term" value="P:phospholipid biosynthetic process"/>
    <property type="evidence" value="ECO:0007669"/>
    <property type="project" value="UniProtKB-KW"/>
</dbReference>
<evidence type="ECO:0000256" key="9">
    <source>
        <dbReference type="ARBA" id="ARBA00022842"/>
    </source>
</evidence>
<dbReference type="InterPro" id="IPR045540">
    <property type="entry name" value="YegS/DAGK_C"/>
</dbReference>
<evidence type="ECO:0000256" key="7">
    <source>
        <dbReference type="ARBA" id="ARBA00022777"/>
    </source>
</evidence>
<dbReference type="GO" id="GO:0016301">
    <property type="term" value="F:kinase activity"/>
    <property type="evidence" value="ECO:0007669"/>
    <property type="project" value="UniProtKB-KW"/>
</dbReference>
<sequence length="320" mass="35455">MSMPHLNETVYFIVNPMAGNEESLNIWKKAEGILKSKAVPHEVFFTREKGHALRLTKEILSGTNLDTRMIAVGGDGTINEMINGAIGFPHAIIGSLAAGSGNDYVRGIQKTESVEEALSLFLDNAFSAIDIGQFETNGKVGYFVNSLGMGIDAEISDEADRSPLKKWFNFVRAGKLIYLFIFIKKLFTYKPSCMELIVDGDRHLLKKVWFIVIANQPYFGGGMKISPMSRLDDGRLNVIAVHDITLLKLLTVFVTVFWGGHLNIKNVDSFSGKMIKMKNQGSVKVQSDGEIVGTDEVAAVVLKEKIRVMFKGDNQNKNMK</sequence>
<evidence type="ECO:0000256" key="6">
    <source>
        <dbReference type="ARBA" id="ARBA00022741"/>
    </source>
</evidence>
<keyword evidence="9" id="KW-0460">Magnesium</keyword>
<evidence type="ECO:0000256" key="4">
    <source>
        <dbReference type="ARBA" id="ARBA00022679"/>
    </source>
</evidence>
<protein>
    <submittedName>
        <fullName evidence="14">Diacylglycerol kinase family lipid kinase</fullName>
    </submittedName>
</protein>
<dbReference type="Pfam" id="PF00781">
    <property type="entry name" value="DAGK_cat"/>
    <property type="match status" value="1"/>
</dbReference>
<dbReference type="InterPro" id="IPR050187">
    <property type="entry name" value="Lipid_Phosphate_FormReg"/>
</dbReference>
<dbReference type="InterPro" id="IPR017438">
    <property type="entry name" value="ATP-NAD_kinase_N"/>
</dbReference>
<feature type="domain" description="DAGKc" evidence="13">
    <location>
        <begin position="5"/>
        <end position="138"/>
    </location>
</feature>
<comment type="cofactor">
    <cofactor evidence="1">
        <name>Mg(2+)</name>
        <dbReference type="ChEBI" id="CHEBI:18420"/>
    </cofactor>
</comment>
<keyword evidence="3" id="KW-0444">Lipid biosynthesis</keyword>
<dbReference type="SUPFAM" id="SSF111331">
    <property type="entry name" value="NAD kinase/diacylglycerol kinase-like"/>
    <property type="match status" value="1"/>
</dbReference>
<evidence type="ECO:0000256" key="10">
    <source>
        <dbReference type="ARBA" id="ARBA00023098"/>
    </source>
</evidence>
<dbReference type="EMBL" id="VNKI01000012">
    <property type="protein sequence ID" value="TVX77317.1"/>
    <property type="molecule type" value="Genomic_DNA"/>
</dbReference>
<name>A0A8B5XR77_9BACI</name>
<keyword evidence="12" id="KW-1208">Phospholipid metabolism</keyword>
<dbReference type="Pfam" id="PF19279">
    <property type="entry name" value="YegS_C"/>
    <property type="match status" value="1"/>
</dbReference>
<dbReference type="PROSITE" id="PS50146">
    <property type="entry name" value="DAGK"/>
    <property type="match status" value="1"/>
</dbReference>
<dbReference type="Gene3D" id="3.40.50.10330">
    <property type="entry name" value="Probable inorganic polyphosphate/atp-NAD kinase, domain 1"/>
    <property type="match status" value="1"/>
</dbReference>
<evidence type="ECO:0000256" key="12">
    <source>
        <dbReference type="ARBA" id="ARBA00023264"/>
    </source>
</evidence>
<keyword evidence="5" id="KW-0479">Metal-binding</keyword>
<dbReference type="GO" id="GO:0046872">
    <property type="term" value="F:metal ion binding"/>
    <property type="evidence" value="ECO:0007669"/>
    <property type="project" value="UniProtKB-KW"/>
</dbReference>
<evidence type="ECO:0000256" key="5">
    <source>
        <dbReference type="ARBA" id="ARBA00022723"/>
    </source>
</evidence>
<organism evidence="14 15">
    <name type="scientific">Peribacillus simplex</name>
    <dbReference type="NCBI Taxonomy" id="1478"/>
    <lineage>
        <taxon>Bacteria</taxon>
        <taxon>Bacillati</taxon>
        <taxon>Bacillota</taxon>
        <taxon>Bacilli</taxon>
        <taxon>Bacillales</taxon>
        <taxon>Bacillaceae</taxon>
        <taxon>Peribacillus</taxon>
    </lineage>
</organism>
<dbReference type="GO" id="GO:0005886">
    <property type="term" value="C:plasma membrane"/>
    <property type="evidence" value="ECO:0007669"/>
    <property type="project" value="TreeGrafter"/>
</dbReference>
<evidence type="ECO:0000313" key="14">
    <source>
        <dbReference type="EMBL" id="TVX77317.1"/>
    </source>
</evidence>
<accession>A0A8B5XR77</accession>
<dbReference type="SMART" id="SM00046">
    <property type="entry name" value="DAGKc"/>
    <property type="match status" value="1"/>
</dbReference>
<keyword evidence="8" id="KW-0067">ATP-binding</keyword>
<evidence type="ECO:0000256" key="2">
    <source>
        <dbReference type="ARBA" id="ARBA00005983"/>
    </source>
</evidence>
<evidence type="ECO:0000256" key="8">
    <source>
        <dbReference type="ARBA" id="ARBA00022840"/>
    </source>
</evidence>
<gene>
    <name evidence="14" type="ORF">FQP34_23165</name>
</gene>
<evidence type="ECO:0000256" key="11">
    <source>
        <dbReference type="ARBA" id="ARBA00023209"/>
    </source>
</evidence>
<comment type="similarity">
    <text evidence="2">Belongs to the diacylglycerol/lipid kinase family.</text>
</comment>
<dbReference type="PANTHER" id="PTHR12358:SF106">
    <property type="entry name" value="LIPID KINASE YEGS"/>
    <property type="match status" value="1"/>
</dbReference>
<keyword evidence="11" id="KW-0594">Phospholipid biosynthesis</keyword>
<dbReference type="InterPro" id="IPR005218">
    <property type="entry name" value="Diacylglycerol/lipid_kinase"/>
</dbReference>
<evidence type="ECO:0000256" key="3">
    <source>
        <dbReference type="ARBA" id="ARBA00022516"/>
    </source>
</evidence>
<dbReference type="Gene3D" id="2.60.200.40">
    <property type="match status" value="1"/>
</dbReference>
<dbReference type="Proteomes" id="UP000317770">
    <property type="component" value="Unassembled WGS sequence"/>
</dbReference>
<dbReference type="AlphaFoldDB" id="A0A8B5XR77"/>
<reference evidence="14 15" key="1">
    <citation type="submission" date="2019-07" db="EMBL/GenBank/DDBJ databases">
        <title>Genome assembly of Bacillus simplex strain GGC-P6A.</title>
        <authorList>
            <person name="Jennings M.E."/>
            <person name="Barton H.A."/>
        </authorList>
    </citation>
    <scope>NUCLEOTIDE SEQUENCE [LARGE SCALE GENOMIC DNA]</scope>
    <source>
        <strain evidence="14 15">GGC-P6A</strain>
    </source>
</reference>
<evidence type="ECO:0000256" key="1">
    <source>
        <dbReference type="ARBA" id="ARBA00001946"/>
    </source>
</evidence>
<dbReference type="PANTHER" id="PTHR12358">
    <property type="entry name" value="SPHINGOSINE KINASE"/>
    <property type="match status" value="1"/>
</dbReference>
<proteinExistence type="inferred from homology"/>
<comment type="caution">
    <text evidence="14">The sequence shown here is derived from an EMBL/GenBank/DDBJ whole genome shotgun (WGS) entry which is preliminary data.</text>
</comment>
<evidence type="ECO:0000259" key="13">
    <source>
        <dbReference type="PROSITE" id="PS50146"/>
    </source>
</evidence>
<dbReference type="GO" id="GO:0005524">
    <property type="term" value="F:ATP binding"/>
    <property type="evidence" value="ECO:0007669"/>
    <property type="project" value="UniProtKB-KW"/>
</dbReference>